<dbReference type="AlphaFoldDB" id="A0AAP2E5R8"/>
<evidence type="ECO:0000256" key="1">
    <source>
        <dbReference type="SAM" id="SignalP"/>
    </source>
</evidence>
<dbReference type="Pfam" id="PF17963">
    <property type="entry name" value="Big_9"/>
    <property type="match status" value="1"/>
</dbReference>
<dbReference type="RefSeq" id="WP_254088010.1">
    <property type="nucleotide sequence ID" value="NZ_JAHESE010000072.1"/>
</dbReference>
<evidence type="ECO:0000313" key="2">
    <source>
        <dbReference type="EMBL" id="MBT1712447.1"/>
    </source>
</evidence>
<accession>A0AAP2E5R8</accession>
<sequence>MKQSALVLFLSLCCAAAFGQSSHLIFPDSTGWNVLDENRELRFQVKSHATATKYFTLDGADGLGIQFDSLGNFYWRPSYDLVDRVALQKDFSVIFQCAYSDGKRDRRTITFTVRHINRPPVVEELPVFYVKQASPNTFQVAGEYVYDPDGDPLVFRSIQSQMPEGSSLSSLGQLTWTPSRSQFAGLRGNPLTLEFVVQDQPDKAETKGRIKVAQTQQDLPPDILVVPVDTLFSIKEDETLNLKIYISDPNGDDNVRNVGFVASDKRVPASALKENTALQSEFTWTPGYDFVDDAQVARTIELVFFVLDKSNNRTQRRIRIKIADTENLIKKDAHLFQKYRANLVDAMILIQQLDANQKKLNADYKSAKKGKKHRSIVNASLGAVTGFTPAMVDNADQSKIVSAVGGTTVLTMGTLEATEVIGRSKDAILEKIKISIDIRNRIQSSGDEFARRYSLKSERRKPDFDKEIEKLRAILNDQRIVLLELDAYHKNVAKVDDRDIKKTFVDFADEQK</sequence>
<protein>
    <submittedName>
        <fullName evidence="2">Uncharacterized protein</fullName>
    </submittedName>
</protein>
<organism evidence="2 3">
    <name type="scientific">Dawidia cretensis</name>
    <dbReference type="NCBI Taxonomy" id="2782350"/>
    <lineage>
        <taxon>Bacteria</taxon>
        <taxon>Pseudomonadati</taxon>
        <taxon>Bacteroidota</taxon>
        <taxon>Cytophagia</taxon>
        <taxon>Cytophagales</taxon>
        <taxon>Chryseotaleaceae</taxon>
        <taxon>Dawidia</taxon>
    </lineage>
</organism>
<gene>
    <name evidence="2" type="ORF">KK062_29695</name>
</gene>
<comment type="caution">
    <text evidence="2">The sequence shown here is derived from an EMBL/GenBank/DDBJ whole genome shotgun (WGS) entry which is preliminary data.</text>
</comment>
<keyword evidence="3" id="KW-1185">Reference proteome</keyword>
<reference evidence="2 3" key="1">
    <citation type="submission" date="2021-05" db="EMBL/GenBank/DDBJ databases">
        <title>A Polyphasic approach of four new species of the genus Ohtaekwangia: Ohtaekwangia histidinii sp. nov., Ohtaekwangia cretensis sp. nov., Ohtaekwangia indiensis sp. nov., Ohtaekwangia reichenbachii sp. nov. from diverse environment.</title>
        <authorList>
            <person name="Octaviana S."/>
        </authorList>
    </citation>
    <scope>NUCLEOTIDE SEQUENCE [LARGE SCALE GENOMIC DNA]</scope>
    <source>
        <strain evidence="2 3">PWU5</strain>
    </source>
</reference>
<evidence type="ECO:0000313" key="3">
    <source>
        <dbReference type="Proteomes" id="UP001319080"/>
    </source>
</evidence>
<feature type="signal peptide" evidence="1">
    <location>
        <begin position="1"/>
        <end position="19"/>
    </location>
</feature>
<keyword evidence="1" id="KW-0732">Signal</keyword>
<name>A0AAP2E5R8_9BACT</name>
<proteinExistence type="predicted"/>
<dbReference type="Proteomes" id="UP001319080">
    <property type="component" value="Unassembled WGS sequence"/>
</dbReference>
<feature type="chain" id="PRO_5042895895" evidence="1">
    <location>
        <begin position="20"/>
        <end position="512"/>
    </location>
</feature>
<dbReference type="EMBL" id="JAHESE010000072">
    <property type="protein sequence ID" value="MBT1712447.1"/>
    <property type="molecule type" value="Genomic_DNA"/>
</dbReference>